<reference evidence="2" key="1">
    <citation type="journal article" date="2019" name="Int. J. Syst. Evol. Microbiol.">
        <title>The Global Catalogue of Microorganisms (GCM) 10K type strain sequencing project: providing services to taxonomists for standard genome sequencing and annotation.</title>
        <authorList>
            <consortium name="The Broad Institute Genomics Platform"/>
            <consortium name="The Broad Institute Genome Sequencing Center for Infectious Disease"/>
            <person name="Wu L."/>
            <person name="Ma J."/>
        </authorList>
    </citation>
    <scope>NUCLEOTIDE SEQUENCE [LARGE SCALE GENOMIC DNA]</scope>
    <source>
        <strain evidence="2">CCM 9110</strain>
    </source>
</reference>
<evidence type="ECO:0000313" key="2">
    <source>
        <dbReference type="Proteomes" id="UP001597199"/>
    </source>
</evidence>
<gene>
    <name evidence="1" type="ORF">ACFQ41_11395</name>
</gene>
<organism evidence="1 2">
    <name type="scientific">Lacticaseibacillus suilingensis</name>
    <dbReference type="NCBI Taxonomy" id="2799577"/>
    <lineage>
        <taxon>Bacteria</taxon>
        <taxon>Bacillati</taxon>
        <taxon>Bacillota</taxon>
        <taxon>Bacilli</taxon>
        <taxon>Lactobacillales</taxon>
        <taxon>Lactobacillaceae</taxon>
        <taxon>Lacticaseibacillus</taxon>
    </lineage>
</organism>
<comment type="caution">
    <text evidence="1">The sequence shown here is derived from an EMBL/GenBank/DDBJ whole genome shotgun (WGS) entry which is preliminary data.</text>
</comment>
<keyword evidence="2" id="KW-1185">Reference proteome</keyword>
<accession>A0ABW4BHD6</accession>
<protein>
    <submittedName>
        <fullName evidence="1">Uncharacterized protein</fullName>
    </submittedName>
</protein>
<evidence type="ECO:0000313" key="1">
    <source>
        <dbReference type="EMBL" id="MFD1399914.1"/>
    </source>
</evidence>
<dbReference type="RefSeq" id="WP_204118875.1">
    <property type="nucleotide sequence ID" value="NZ_BOLV01000009.1"/>
</dbReference>
<dbReference type="Proteomes" id="UP001597199">
    <property type="component" value="Unassembled WGS sequence"/>
</dbReference>
<sequence>MKRWQIQLIVGTIALALAAGALALFGQRRGLILLFWAIEILALDALNRRDRAARNRDLDELWRLAAKQHLDVAAVAAMFPHYGRLDLEASRGPHRQFYPPAKQVKLAVAKLAALQIPGQSV</sequence>
<dbReference type="EMBL" id="JBHTOA010000046">
    <property type="protein sequence ID" value="MFD1399914.1"/>
    <property type="molecule type" value="Genomic_DNA"/>
</dbReference>
<proteinExistence type="predicted"/>
<name>A0ABW4BHD6_9LACO</name>